<protein>
    <recommendedName>
        <fullName evidence="1">DUF559 domain-containing protein</fullName>
    </recommendedName>
</protein>
<gene>
    <name evidence="2" type="ORF">GA0070609_1939</name>
</gene>
<dbReference type="Gene3D" id="3.40.960.10">
    <property type="entry name" value="VSR Endonuclease"/>
    <property type="match status" value="1"/>
</dbReference>
<keyword evidence="3" id="KW-1185">Reference proteome</keyword>
<dbReference type="AlphaFoldDB" id="A0A1C5HNG8"/>
<name>A0A1C5HNG8_9ACTN</name>
<organism evidence="2 3">
    <name type="scientific">Micromonospora echinaurantiaca</name>
    <dbReference type="NCBI Taxonomy" id="47857"/>
    <lineage>
        <taxon>Bacteria</taxon>
        <taxon>Bacillati</taxon>
        <taxon>Actinomycetota</taxon>
        <taxon>Actinomycetes</taxon>
        <taxon>Micromonosporales</taxon>
        <taxon>Micromonosporaceae</taxon>
        <taxon>Micromonospora</taxon>
    </lineage>
</organism>
<dbReference type="Pfam" id="PF04480">
    <property type="entry name" value="DUF559"/>
    <property type="match status" value="1"/>
</dbReference>
<proteinExistence type="predicted"/>
<sequence length="318" mass="35232">MRVNDVLQRLVERSGGVVTWEAALRVTPPWALQDACRSGRLLRLLPGVYVDARLVDGVGGPPLRRVEPALARRAALAYAGGRGALSHLTALDVWGLRRQPAGEPVHVEVPAECGIRSREQVVVHHRRGFAVGPPHVVVRGGEAVTRLERALVDAWPLLPRPDRPAPLIRAVNHRLTTPRRIGVALGQAPRLADRAALRRLLDRLAAGCRSPLEIWGHDHVFTGPGMPAFRRQARVRVAARTFYLDLFAEAERVDIELDGATIHGDPREREIDLRWDALLATRGILVVRFTHRRLTHTPEEVRRETLAILATRRAAAAS</sequence>
<dbReference type="InterPro" id="IPR007569">
    <property type="entry name" value="DUF559"/>
</dbReference>
<evidence type="ECO:0000313" key="2">
    <source>
        <dbReference type="EMBL" id="SCG47529.1"/>
    </source>
</evidence>
<reference evidence="2 3" key="1">
    <citation type="submission" date="2016-06" db="EMBL/GenBank/DDBJ databases">
        <authorList>
            <person name="Kjaerup R.B."/>
            <person name="Dalgaard T.S."/>
            <person name="Juul-Madsen H.R."/>
        </authorList>
    </citation>
    <scope>NUCLEOTIDE SEQUENCE [LARGE SCALE GENOMIC DNA]</scope>
    <source>
        <strain evidence="2 3">DSM 43904</strain>
    </source>
</reference>
<evidence type="ECO:0000313" key="3">
    <source>
        <dbReference type="Proteomes" id="UP000198217"/>
    </source>
</evidence>
<evidence type="ECO:0000259" key="1">
    <source>
        <dbReference type="Pfam" id="PF04480"/>
    </source>
</evidence>
<dbReference type="Proteomes" id="UP000198217">
    <property type="component" value="Chromosome I"/>
</dbReference>
<accession>A0A1C5HNG8</accession>
<feature type="domain" description="DUF559" evidence="1">
    <location>
        <begin position="229"/>
        <end position="308"/>
    </location>
</feature>
<dbReference type="EMBL" id="LT607750">
    <property type="protein sequence ID" value="SCG47529.1"/>
    <property type="molecule type" value="Genomic_DNA"/>
</dbReference>